<protein>
    <submittedName>
        <fullName evidence="3">S9 family peptidase</fullName>
    </submittedName>
</protein>
<evidence type="ECO:0000313" key="4">
    <source>
        <dbReference type="Proteomes" id="UP000218598"/>
    </source>
</evidence>
<dbReference type="Gene3D" id="3.40.50.1820">
    <property type="entry name" value="alpha/beta hydrolase"/>
    <property type="match status" value="1"/>
</dbReference>
<dbReference type="Gene3D" id="2.120.10.30">
    <property type="entry name" value="TolB, C-terminal domain"/>
    <property type="match status" value="2"/>
</dbReference>
<accession>A0A2A3YD86</accession>
<feature type="domain" description="Peptidase S9 prolyl oligopeptidase catalytic" evidence="2">
    <location>
        <begin position="401"/>
        <end position="616"/>
    </location>
</feature>
<name>A0A2A3YD86_9MICO</name>
<dbReference type="AlphaFoldDB" id="A0A2A3YD86"/>
<dbReference type="SUPFAM" id="SSF53474">
    <property type="entry name" value="alpha/beta-Hydrolases"/>
    <property type="match status" value="1"/>
</dbReference>
<dbReference type="GO" id="GO:0004252">
    <property type="term" value="F:serine-type endopeptidase activity"/>
    <property type="evidence" value="ECO:0007669"/>
    <property type="project" value="TreeGrafter"/>
</dbReference>
<dbReference type="InterPro" id="IPR011042">
    <property type="entry name" value="6-blade_b-propeller_TolB-like"/>
</dbReference>
<dbReference type="InterPro" id="IPR001375">
    <property type="entry name" value="Peptidase_S9_cat"/>
</dbReference>
<dbReference type="PANTHER" id="PTHR42776:SF27">
    <property type="entry name" value="DIPEPTIDYL PEPTIDASE FAMILY MEMBER 6"/>
    <property type="match status" value="1"/>
</dbReference>
<organism evidence="3 4">
    <name type="scientific">Brachybacterium alimentarium</name>
    <dbReference type="NCBI Taxonomy" id="47845"/>
    <lineage>
        <taxon>Bacteria</taxon>
        <taxon>Bacillati</taxon>
        <taxon>Actinomycetota</taxon>
        <taxon>Actinomycetes</taxon>
        <taxon>Micrococcales</taxon>
        <taxon>Dermabacteraceae</taxon>
        <taxon>Brachybacterium</taxon>
    </lineage>
</organism>
<dbReference type="GO" id="GO:0006508">
    <property type="term" value="P:proteolysis"/>
    <property type="evidence" value="ECO:0007669"/>
    <property type="project" value="InterPro"/>
</dbReference>
<reference evidence="3 4" key="1">
    <citation type="journal article" date="2017" name="Elife">
        <title>Extensive horizontal gene transfer in cheese-associated bacteria.</title>
        <authorList>
            <person name="Bonham K.S."/>
            <person name="Wolfe B.E."/>
            <person name="Dutton R.J."/>
        </authorList>
    </citation>
    <scope>NUCLEOTIDE SEQUENCE [LARGE SCALE GENOMIC DNA]</scope>
    <source>
        <strain evidence="3 4">341_9</strain>
    </source>
</reference>
<proteinExistence type="predicted"/>
<keyword evidence="1" id="KW-0378">Hydrolase</keyword>
<dbReference type="PANTHER" id="PTHR42776">
    <property type="entry name" value="SERINE PEPTIDASE S9 FAMILY MEMBER"/>
    <property type="match status" value="1"/>
</dbReference>
<gene>
    <name evidence="3" type="ORF">CIK66_17735</name>
</gene>
<dbReference type="Proteomes" id="UP000218598">
    <property type="component" value="Unassembled WGS sequence"/>
</dbReference>
<dbReference type="SUPFAM" id="SSF82171">
    <property type="entry name" value="DPP6 N-terminal domain-like"/>
    <property type="match status" value="1"/>
</dbReference>
<dbReference type="InterPro" id="IPR029058">
    <property type="entry name" value="AB_hydrolase_fold"/>
</dbReference>
<evidence type="ECO:0000313" key="3">
    <source>
        <dbReference type="EMBL" id="PCC37732.1"/>
    </source>
</evidence>
<dbReference type="OrthoDB" id="262125at2"/>
<evidence type="ECO:0000259" key="2">
    <source>
        <dbReference type="Pfam" id="PF00326"/>
    </source>
</evidence>
<dbReference type="EMBL" id="NRGR01000041">
    <property type="protein sequence ID" value="PCC37732.1"/>
    <property type="molecule type" value="Genomic_DNA"/>
</dbReference>
<keyword evidence="4" id="KW-1185">Reference proteome</keyword>
<evidence type="ECO:0000256" key="1">
    <source>
        <dbReference type="ARBA" id="ARBA00022801"/>
    </source>
</evidence>
<sequence>MSATSTITVEDLLRPPERSGITISPDGARLAYLSMWHERLNIWVEEIDADTAPRCVTADESRSIVRYLWADDSRHLLYQQDSGGDENWHVFRIDLDDPGAPAVDLTPFPGATVQKLELRVDRPGHATLQLNAENVTEFDLYDLEITTGTLTRLAPSPGEGSTWMLVGETLLRRSMRADGTWELWRGETLLATFDGDAYPMDVYPFEAAPDGTGIWFGSYRGTDHLHPARLDLATGEETMIHHHPQADMDTRPLVFTNLPSPLIRHGRTGELLGVRYHGMRMHTHPLDSHFAEILEAVGMLCDGDISTLTSDDDQRRWVVTFLHDRDPQTWFYDHESGRSRLLARNLEHLNADLLAPVESIEITARDGLRLPAYLTLPAHEEPRDLPLVLMPHGGPWTRDWWRYDSIVQLWANRGYAVLQPQFRGSAGFGRRHMEAGVGEFAGRMHDDLIDAVDWAIAQGYADPERIGVFGGSYGGYAALVSLAFTPDRFAAAVEYVGVSDLVDYLRSLPEYARSGLVNNWYRYVGDPSVPEQAADMSARSPITRVGDIRAPLMVVQGANDVRVRRENSDRIVAGLRERGNDVEYLVFDDEGHFIINPENVSTLYHAADQFFARHLAKVPATTPAA</sequence>
<comment type="caution">
    <text evidence="3">The sequence shown here is derived from an EMBL/GenBank/DDBJ whole genome shotgun (WGS) entry which is preliminary data.</text>
</comment>
<dbReference type="RefSeq" id="WP_096197917.1">
    <property type="nucleotide sequence ID" value="NZ_NRGR01000041.1"/>
</dbReference>
<dbReference type="Pfam" id="PF00326">
    <property type="entry name" value="Peptidase_S9"/>
    <property type="match status" value="1"/>
</dbReference>